<dbReference type="Proteomes" id="UP000006727">
    <property type="component" value="Chromosome 13"/>
</dbReference>
<organism evidence="1">
    <name type="scientific">Physcomitrium patens</name>
    <name type="common">Spreading-leaved earth moss</name>
    <name type="synonym">Physcomitrella patens</name>
    <dbReference type="NCBI Taxonomy" id="3218"/>
    <lineage>
        <taxon>Eukaryota</taxon>
        <taxon>Viridiplantae</taxon>
        <taxon>Streptophyta</taxon>
        <taxon>Embryophyta</taxon>
        <taxon>Bryophyta</taxon>
        <taxon>Bryophytina</taxon>
        <taxon>Bryopsida</taxon>
        <taxon>Funariidae</taxon>
        <taxon>Funariales</taxon>
        <taxon>Funariaceae</taxon>
        <taxon>Physcomitrium</taxon>
    </lineage>
</organism>
<gene>
    <name evidence="1" type="ORF">PHYPA_017794</name>
</gene>
<proteinExistence type="predicted"/>
<reference evidence="1 3" key="2">
    <citation type="journal article" date="2018" name="Plant J.">
        <title>The Physcomitrella patens chromosome-scale assembly reveals moss genome structure and evolution.</title>
        <authorList>
            <person name="Lang D."/>
            <person name="Ullrich K.K."/>
            <person name="Murat F."/>
            <person name="Fuchs J."/>
            <person name="Jenkins J."/>
            <person name="Haas F.B."/>
            <person name="Piednoel M."/>
            <person name="Gundlach H."/>
            <person name="Van Bel M."/>
            <person name="Meyberg R."/>
            <person name="Vives C."/>
            <person name="Morata J."/>
            <person name="Symeonidi A."/>
            <person name="Hiss M."/>
            <person name="Muchero W."/>
            <person name="Kamisugi Y."/>
            <person name="Saleh O."/>
            <person name="Blanc G."/>
            <person name="Decker E.L."/>
            <person name="van Gessel N."/>
            <person name="Grimwood J."/>
            <person name="Hayes R.D."/>
            <person name="Graham S.W."/>
            <person name="Gunter L.E."/>
            <person name="McDaniel S.F."/>
            <person name="Hoernstein S.N.W."/>
            <person name="Larsson A."/>
            <person name="Li F.W."/>
            <person name="Perroud P.F."/>
            <person name="Phillips J."/>
            <person name="Ranjan P."/>
            <person name="Rokshar D.S."/>
            <person name="Rothfels C.J."/>
            <person name="Schneider L."/>
            <person name="Shu S."/>
            <person name="Stevenson D.W."/>
            <person name="Thummler F."/>
            <person name="Tillich M."/>
            <person name="Villarreal Aguilar J.C."/>
            <person name="Widiez T."/>
            <person name="Wong G.K."/>
            <person name="Wymore A."/>
            <person name="Zhang Y."/>
            <person name="Zimmer A.D."/>
            <person name="Quatrano R.S."/>
            <person name="Mayer K.F.X."/>
            <person name="Goodstein D."/>
            <person name="Casacuberta J.M."/>
            <person name="Vandepoele K."/>
            <person name="Reski R."/>
            <person name="Cuming A.C."/>
            <person name="Tuskan G.A."/>
            <person name="Maumus F."/>
            <person name="Salse J."/>
            <person name="Schmutz J."/>
            <person name="Rensing S.A."/>
        </authorList>
    </citation>
    <scope>NUCLEOTIDE SEQUENCE [LARGE SCALE GENOMIC DNA]</scope>
    <source>
        <strain evidence="2 3">cv. Gransden 2004</strain>
    </source>
</reference>
<keyword evidence="3" id="KW-1185">Reference proteome</keyword>
<dbReference type="Gramene" id="Pp3c13_24330V3.1">
    <property type="protein sequence ID" value="Pp3c13_24330V3.1"/>
    <property type="gene ID" value="Pp3c13_24330"/>
</dbReference>
<evidence type="ECO:0000313" key="3">
    <source>
        <dbReference type="Proteomes" id="UP000006727"/>
    </source>
</evidence>
<accession>A0A2K1JN45</accession>
<dbReference type="InParanoid" id="A0A2K1JN45"/>
<evidence type="ECO:0000313" key="1">
    <source>
        <dbReference type="EMBL" id="PNR42962.1"/>
    </source>
</evidence>
<reference evidence="1 3" key="1">
    <citation type="journal article" date="2008" name="Science">
        <title>The Physcomitrella genome reveals evolutionary insights into the conquest of land by plants.</title>
        <authorList>
            <person name="Rensing S."/>
            <person name="Lang D."/>
            <person name="Zimmer A."/>
            <person name="Terry A."/>
            <person name="Salamov A."/>
            <person name="Shapiro H."/>
            <person name="Nishiyama T."/>
            <person name="Perroud P.-F."/>
            <person name="Lindquist E."/>
            <person name="Kamisugi Y."/>
            <person name="Tanahashi T."/>
            <person name="Sakakibara K."/>
            <person name="Fujita T."/>
            <person name="Oishi K."/>
            <person name="Shin-I T."/>
            <person name="Kuroki Y."/>
            <person name="Toyoda A."/>
            <person name="Suzuki Y."/>
            <person name="Hashimoto A."/>
            <person name="Yamaguchi K."/>
            <person name="Sugano A."/>
            <person name="Kohara Y."/>
            <person name="Fujiyama A."/>
            <person name="Anterola A."/>
            <person name="Aoki S."/>
            <person name="Ashton N."/>
            <person name="Barbazuk W.B."/>
            <person name="Barker E."/>
            <person name="Bennetzen J."/>
            <person name="Bezanilla M."/>
            <person name="Blankenship R."/>
            <person name="Cho S.H."/>
            <person name="Dutcher S."/>
            <person name="Estelle M."/>
            <person name="Fawcett J.A."/>
            <person name="Gundlach H."/>
            <person name="Hanada K."/>
            <person name="Heyl A."/>
            <person name="Hicks K.A."/>
            <person name="Hugh J."/>
            <person name="Lohr M."/>
            <person name="Mayer K."/>
            <person name="Melkozernov A."/>
            <person name="Murata T."/>
            <person name="Nelson D."/>
            <person name="Pils B."/>
            <person name="Prigge M."/>
            <person name="Reiss B."/>
            <person name="Renner T."/>
            <person name="Rombauts S."/>
            <person name="Rushton P."/>
            <person name="Sanderfoot A."/>
            <person name="Schween G."/>
            <person name="Shiu S.-H."/>
            <person name="Stueber K."/>
            <person name="Theodoulou F.L."/>
            <person name="Tu H."/>
            <person name="Van de Peer Y."/>
            <person name="Verrier P.J."/>
            <person name="Waters E."/>
            <person name="Wood A."/>
            <person name="Yang L."/>
            <person name="Cove D."/>
            <person name="Cuming A."/>
            <person name="Hasebe M."/>
            <person name="Lucas S."/>
            <person name="Mishler D.B."/>
            <person name="Reski R."/>
            <person name="Grigoriev I."/>
            <person name="Quatrano R.S."/>
            <person name="Boore J.L."/>
        </authorList>
    </citation>
    <scope>NUCLEOTIDE SEQUENCE [LARGE SCALE GENOMIC DNA]</scope>
    <source>
        <strain evidence="2 3">cv. Gransden 2004</strain>
    </source>
</reference>
<evidence type="ECO:0000313" key="2">
    <source>
        <dbReference type="EnsemblPlants" id="Pp3c13_24330V3.1"/>
    </source>
</evidence>
<dbReference type="EMBL" id="ABEU02000013">
    <property type="protein sequence ID" value="PNR42962.1"/>
    <property type="molecule type" value="Genomic_DNA"/>
</dbReference>
<reference evidence="2" key="3">
    <citation type="submission" date="2020-12" db="UniProtKB">
        <authorList>
            <consortium name="EnsemblPlants"/>
        </authorList>
    </citation>
    <scope>IDENTIFICATION</scope>
</reference>
<dbReference type="EnsemblPlants" id="Pp3c13_24330V3.1">
    <property type="protein sequence ID" value="Pp3c13_24330V3.1"/>
    <property type="gene ID" value="Pp3c13_24330"/>
</dbReference>
<sequence length="92" mass="10606">MFAASSETVVGICVCRVRFNLHYFSFTKENATCIGYEDVVSLRSWVWCVRMHLRRFRGNDGYPSLAAEFMMIKAFSEHLDLTAELVGLRNSF</sequence>
<protein>
    <submittedName>
        <fullName evidence="1 2">Uncharacterized protein</fullName>
    </submittedName>
</protein>
<dbReference type="EnsemblPlants" id="Pp3c13_24330V3.4">
    <property type="protein sequence ID" value="Pp3c13_24330V3.4"/>
    <property type="gene ID" value="Pp3c13_24330"/>
</dbReference>
<dbReference type="Gramene" id="Pp3c13_24330V3.4">
    <property type="protein sequence ID" value="Pp3c13_24330V3.4"/>
    <property type="gene ID" value="Pp3c13_24330"/>
</dbReference>
<dbReference type="PaxDb" id="3218-PP1S37_329V6.1"/>
<name>A0A2K1JN45_PHYPA</name>
<dbReference type="AlphaFoldDB" id="A0A2K1JN45"/>